<feature type="transmembrane region" description="Helical" evidence="1">
    <location>
        <begin position="39"/>
        <end position="60"/>
    </location>
</feature>
<organism evidence="2 3">
    <name type="scientific">Enterobacter quasihormaechei</name>
    <dbReference type="NCBI Taxonomy" id="2529382"/>
    <lineage>
        <taxon>Bacteria</taxon>
        <taxon>Pseudomonadati</taxon>
        <taxon>Pseudomonadota</taxon>
        <taxon>Gammaproteobacteria</taxon>
        <taxon>Enterobacterales</taxon>
        <taxon>Enterobacteriaceae</taxon>
        <taxon>Enterobacter</taxon>
    </lineage>
</organism>
<protein>
    <submittedName>
        <fullName evidence="2">Uncharacterized protein</fullName>
    </submittedName>
</protein>
<keyword evidence="1" id="KW-0472">Membrane</keyword>
<accession>A0ABU9PMC6</accession>
<comment type="caution">
    <text evidence="2">The sequence shown here is derived from an EMBL/GenBank/DDBJ whole genome shotgun (WGS) entry which is preliminary data.</text>
</comment>
<dbReference type="Proteomes" id="UP001490940">
    <property type="component" value="Unassembled WGS sequence"/>
</dbReference>
<reference evidence="2 3" key="1">
    <citation type="submission" date="2024-04" db="EMBL/GenBank/DDBJ databases">
        <title>Draft genome sequence of a multidrug-resistant Enterobacter quasihormaechei Hakim RU_CBWE strain isolated from pond surface water at the University of Rajshahi in Bangladesh.</title>
        <authorList>
            <person name="Raihan J."/>
            <person name="Islam M.S."/>
            <person name="Khan M.U."/>
            <person name="Romance M."/>
            <person name="Haque M.H."/>
        </authorList>
    </citation>
    <scope>NUCLEOTIDE SEQUENCE [LARGE SCALE GENOMIC DNA]</scope>
    <source>
        <strain evidence="2 3">Hakim RU_CBWE</strain>
    </source>
</reference>
<keyword evidence="1" id="KW-1133">Transmembrane helix</keyword>
<feature type="transmembrane region" description="Helical" evidence="1">
    <location>
        <begin position="7"/>
        <end position="27"/>
    </location>
</feature>
<dbReference type="EMBL" id="JBCGUG010000017">
    <property type="protein sequence ID" value="MEM0706521.1"/>
    <property type="molecule type" value="Genomic_DNA"/>
</dbReference>
<name>A0ABU9PMC6_9ENTR</name>
<evidence type="ECO:0000256" key="1">
    <source>
        <dbReference type="SAM" id="Phobius"/>
    </source>
</evidence>
<evidence type="ECO:0000313" key="3">
    <source>
        <dbReference type="Proteomes" id="UP001490940"/>
    </source>
</evidence>
<evidence type="ECO:0000313" key="2">
    <source>
        <dbReference type="EMBL" id="MEM0706521.1"/>
    </source>
</evidence>
<sequence length="205" mass="23536">MSILAGVYYLAVFPFHFLCTVWLLVYHDHPFYGIQAQEVPSALFTGVSLLLALTFFIIVVQIQKHNISHITLYYKSAGINKPFSGYVIKTLTRSKYMGLDTRTGTVLFISHPGISLGDFFFPTHVQIKLLGLSDIISMEIQDNRLKIYTGMHAFPCLEIKGMRAKLVYEKINFMKSDTQVFEELDPEFVRHHAERVTKENRLNLV</sequence>
<keyword evidence="1" id="KW-0812">Transmembrane</keyword>
<gene>
    <name evidence="2" type="ORF">AAGT82_19160</name>
</gene>
<proteinExistence type="predicted"/>
<dbReference type="RefSeq" id="WP_342698289.1">
    <property type="nucleotide sequence ID" value="NZ_JBCGUG010000017.1"/>
</dbReference>
<keyword evidence="3" id="KW-1185">Reference proteome</keyword>